<protein>
    <recommendedName>
        <fullName evidence="3">tRNA threonylcarbamoyladenosine biosynthesis protein TsaE</fullName>
    </recommendedName>
    <alternativeName>
        <fullName evidence="10">t(6)A37 threonylcarbamoyladenosine biosynthesis protein TsaE</fullName>
    </alternativeName>
</protein>
<keyword evidence="12" id="KW-1185">Reference proteome</keyword>
<keyword evidence="8" id="KW-0067">ATP-binding</keyword>
<evidence type="ECO:0000256" key="7">
    <source>
        <dbReference type="ARBA" id="ARBA00022741"/>
    </source>
</evidence>
<proteinExistence type="inferred from homology"/>
<evidence type="ECO:0000256" key="5">
    <source>
        <dbReference type="ARBA" id="ARBA00022694"/>
    </source>
</evidence>
<comment type="subcellular location">
    <subcellularLocation>
        <location evidence="1">Cytoplasm</location>
    </subcellularLocation>
</comment>
<evidence type="ECO:0000256" key="6">
    <source>
        <dbReference type="ARBA" id="ARBA00022723"/>
    </source>
</evidence>
<evidence type="ECO:0000256" key="3">
    <source>
        <dbReference type="ARBA" id="ARBA00019010"/>
    </source>
</evidence>
<reference evidence="11 12" key="1">
    <citation type="submission" date="2012-10" db="EMBL/GenBank/DDBJ databases">
        <title>Genome sequence of the symbiont of the pentatomidae stink bug Halyomorpha halys.</title>
        <authorList>
            <person name="Kobayashi H."/>
            <person name="Fujii-Muramatsu R."/>
            <person name="Takeishi K."/>
            <person name="Noda H."/>
        </authorList>
    </citation>
    <scope>NUCLEOTIDE SEQUENCE [LARGE SCALE GENOMIC DNA]</scope>
</reference>
<gene>
    <name evidence="11" type="ORF">HHS_02740</name>
</gene>
<keyword evidence="5" id="KW-0819">tRNA processing</keyword>
<dbReference type="eggNOG" id="COG0802">
    <property type="taxonomic scope" value="Bacteria"/>
</dbReference>
<evidence type="ECO:0000256" key="10">
    <source>
        <dbReference type="ARBA" id="ARBA00032441"/>
    </source>
</evidence>
<organism evidence="11 12">
    <name type="scientific">Candidatus Pantoea carbekii</name>
    <dbReference type="NCBI Taxonomy" id="1235990"/>
    <lineage>
        <taxon>Bacteria</taxon>
        <taxon>Pseudomonadati</taxon>
        <taxon>Pseudomonadota</taxon>
        <taxon>Gammaproteobacteria</taxon>
        <taxon>Enterobacterales</taxon>
        <taxon>Erwiniaceae</taxon>
        <taxon>Pantoea</taxon>
    </lineage>
</organism>
<dbReference type="PATRIC" id="fig|1235990.3.peg.275"/>
<dbReference type="STRING" id="1235990.BMSBPS_0746"/>
<dbReference type="Pfam" id="PF02367">
    <property type="entry name" value="TsaE"/>
    <property type="match status" value="1"/>
</dbReference>
<evidence type="ECO:0000256" key="4">
    <source>
        <dbReference type="ARBA" id="ARBA00022490"/>
    </source>
</evidence>
<dbReference type="GO" id="GO:0046872">
    <property type="term" value="F:metal ion binding"/>
    <property type="evidence" value="ECO:0007669"/>
    <property type="project" value="UniProtKB-KW"/>
</dbReference>
<dbReference type="AlphaFoldDB" id="U3U7K2"/>
<dbReference type="KEGG" id="hhs:HHS_02740"/>
<comment type="similarity">
    <text evidence="2">Belongs to the TsaE family.</text>
</comment>
<dbReference type="InterPro" id="IPR003442">
    <property type="entry name" value="T6A_TsaE"/>
</dbReference>
<dbReference type="PANTHER" id="PTHR33540:SF2">
    <property type="entry name" value="TRNA THREONYLCARBAMOYLADENOSINE BIOSYNTHESIS PROTEIN TSAE"/>
    <property type="match status" value="1"/>
</dbReference>
<dbReference type="PANTHER" id="PTHR33540">
    <property type="entry name" value="TRNA THREONYLCARBAMOYLADENOSINE BIOSYNTHESIS PROTEIN TSAE"/>
    <property type="match status" value="1"/>
</dbReference>
<name>U3U7K2_9GAMM</name>
<keyword evidence="9" id="KW-0460">Magnesium</keyword>
<evidence type="ECO:0000313" key="12">
    <source>
        <dbReference type="Proteomes" id="UP000016900"/>
    </source>
</evidence>
<sequence>MNACIITLPNEISTLNLGMKLGCVCDKVLMMYLYGDLGTGKTTFSRGFLRAFGYNGHVKSPTYTLVESYYLGSITLYHFDLYRLNNIEELEFIGIHDYFNSNALCLVEWPQLGIGILPEPDLVLTLRYVNTIREAEIFSLSKEGKIIIRKFKRIKDLF</sequence>
<evidence type="ECO:0000313" key="11">
    <source>
        <dbReference type="EMBL" id="BAO00244.1"/>
    </source>
</evidence>
<dbReference type="Proteomes" id="UP000016900">
    <property type="component" value="Chromosome"/>
</dbReference>
<dbReference type="GO" id="GO:0005524">
    <property type="term" value="F:ATP binding"/>
    <property type="evidence" value="ECO:0007669"/>
    <property type="project" value="UniProtKB-KW"/>
</dbReference>
<evidence type="ECO:0000256" key="9">
    <source>
        <dbReference type="ARBA" id="ARBA00022842"/>
    </source>
</evidence>
<evidence type="ECO:0000256" key="2">
    <source>
        <dbReference type="ARBA" id="ARBA00007599"/>
    </source>
</evidence>
<dbReference type="RefSeq" id="WP_022564263.1">
    <property type="nucleotide sequence ID" value="NZ_CP010907.1"/>
</dbReference>
<dbReference type="InterPro" id="IPR027417">
    <property type="entry name" value="P-loop_NTPase"/>
</dbReference>
<dbReference type="Gene3D" id="3.40.50.300">
    <property type="entry name" value="P-loop containing nucleotide triphosphate hydrolases"/>
    <property type="match status" value="1"/>
</dbReference>
<keyword evidence="7" id="KW-0547">Nucleotide-binding</keyword>
<accession>U3U7K2</accession>
<dbReference type="KEGG" id="pck:BMSBPS_0746"/>
<dbReference type="EMBL" id="AP012554">
    <property type="protein sequence ID" value="BAO00244.1"/>
    <property type="molecule type" value="Genomic_DNA"/>
</dbReference>
<keyword evidence="4" id="KW-0963">Cytoplasm</keyword>
<dbReference type="SUPFAM" id="SSF52540">
    <property type="entry name" value="P-loop containing nucleoside triphosphate hydrolases"/>
    <property type="match status" value="1"/>
</dbReference>
<dbReference type="NCBIfam" id="TIGR00150">
    <property type="entry name" value="T6A_YjeE"/>
    <property type="match status" value="1"/>
</dbReference>
<dbReference type="GO" id="GO:0005737">
    <property type="term" value="C:cytoplasm"/>
    <property type="evidence" value="ECO:0007669"/>
    <property type="project" value="UniProtKB-SubCell"/>
</dbReference>
<evidence type="ECO:0000256" key="1">
    <source>
        <dbReference type="ARBA" id="ARBA00004496"/>
    </source>
</evidence>
<evidence type="ECO:0000256" key="8">
    <source>
        <dbReference type="ARBA" id="ARBA00022840"/>
    </source>
</evidence>
<keyword evidence="6" id="KW-0479">Metal-binding</keyword>
<dbReference type="OrthoDB" id="9800307at2"/>
<dbReference type="GO" id="GO:0002949">
    <property type="term" value="P:tRNA threonylcarbamoyladenosine modification"/>
    <property type="evidence" value="ECO:0007669"/>
    <property type="project" value="InterPro"/>
</dbReference>